<dbReference type="EMBL" id="CAACVS010000134">
    <property type="protein sequence ID" value="VEU37606.1"/>
    <property type="molecule type" value="Genomic_DNA"/>
</dbReference>
<evidence type="ECO:0000313" key="3">
    <source>
        <dbReference type="Proteomes" id="UP000291116"/>
    </source>
</evidence>
<proteinExistence type="predicted"/>
<dbReference type="Proteomes" id="UP000291116">
    <property type="component" value="Unassembled WGS sequence"/>
</dbReference>
<feature type="compositionally biased region" description="Basic residues" evidence="1">
    <location>
        <begin position="38"/>
        <end position="50"/>
    </location>
</feature>
<evidence type="ECO:0000256" key="1">
    <source>
        <dbReference type="SAM" id="MobiDB-lite"/>
    </source>
</evidence>
<organism evidence="2 3">
    <name type="scientific">Pseudo-nitzschia multistriata</name>
    <dbReference type="NCBI Taxonomy" id="183589"/>
    <lineage>
        <taxon>Eukaryota</taxon>
        <taxon>Sar</taxon>
        <taxon>Stramenopiles</taxon>
        <taxon>Ochrophyta</taxon>
        <taxon>Bacillariophyta</taxon>
        <taxon>Bacillariophyceae</taxon>
        <taxon>Bacillariophycidae</taxon>
        <taxon>Bacillariales</taxon>
        <taxon>Bacillariaceae</taxon>
        <taxon>Pseudo-nitzschia</taxon>
    </lineage>
</organism>
<dbReference type="OrthoDB" id="48787at2759"/>
<gene>
    <name evidence="2" type="ORF">PSNMU_V1.4_AUG-EV-PASAV3_0044100</name>
</gene>
<protein>
    <submittedName>
        <fullName evidence="2">Uncharacterized protein</fullName>
    </submittedName>
</protein>
<feature type="region of interest" description="Disordered" evidence="1">
    <location>
        <begin position="18"/>
        <end position="70"/>
    </location>
</feature>
<accession>A0A448Z6F6</accession>
<keyword evidence="3" id="KW-1185">Reference proteome</keyword>
<name>A0A448Z6F6_9STRA</name>
<dbReference type="AlphaFoldDB" id="A0A448Z6F6"/>
<evidence type="ECO:0000313" key="2">
    <source>
        <dbReference type="EMBL" id="VEU37606.1"/>
    </source>
</evidence>
<sequence length="857" mass="92916">MGFAGPAVARRPSLLFALGSTRGSVRGRGRFPPPMGPRKPKRKPKQKRPLASRAGSRGDPSPGARPLFLQRTPRWGGEASLLRSLPPTPYDLRGTALLPGARHLSPCLGAALSVSPLLGNLLLLGQLRPEAAPVRWGPACSGENENEDEKDDARWSLLLSQVGFLANNLFFRLIRESPVHLVRNRSMPASHLDPGLIGCFLANHHREGSSPEQARAALGEGFGIRSNRIRGTEWTGISLARWTDLLAGFPEKRKGGSTLPDKAFVCHAALVSALWGIALWAAAPSRDSWAGEYAVALARAGISVPASFGGLPPLGETDLSRSRLDAAMDRLLDHCGEPWRALVRDDDDDEEEESQENDTIARSFELVCAAIVLQSQPLGAGATPPVVPNGYYTFDGGDSRADCTEAAVREILTLLLWDEEGGKMDPSRLPASASPELLGWLTRCDDDEVRETELGRAWFELLSDLPGCEYLSASPGGRPFELAPTSESISGALWHLLVGTRSDRMGEDGNRNRKGNGNGNGNGSSDDTDDTNRNCNSDPKTPQEPWTSLYDLAEFWSGLEKEGGSSGRREGLLVAYQDRLRHRAPTGGAVMEHESLTLHLRDSPRAVELRLRCDRGKASGMAAVTHLALPRAEPLLDPDRVRRFLDLCEKEPEHGTEPVRARLEPSWRMLGLALRSVEATGTEAEGSPVAAPDECLAWLATPYGPDRRELVAGGSGTDHGEASKQNRLLLRKRILRACELCATHPGPGAHLLSWILREPAAVVETSSSPPRSEDEGSGEEAVERALLGLPPSVLEGDDGSLLEAIEGNPVCLPRGGTLARVIRWRLGRISMPRMLWESGLHELADVASFYRCTERPR</sequence>
<feature type="region of interest" description="Disordered" evidence="1">
    <location>
        <begin position="503"/>
        <end position="545"/>
    </location>
</feature>
<reference evidence="2 3" key="1">
    <citation type="submission" date="2019-01" db="EMBL/GenBank/DDBJ databases">
        <authorList>
            <person name="Ferrante I. M."/>
        </authorList>
    </citation>
    <scope>NUCLEOTIDE SEQUENCE [LARGE SCALE GENOMIC DNA]</scope>
    <source>
        <strain evidence="2 3">B856</strain>
    </source>
</reference>